<comment type="caution">
    <text evidence="1">The sequence shown here is derived from an EMBL/GenBank/DDBJ whole genome shotgun (WGS) entry which is preliminary data.</text>
</comment>
<proteinExistence type="predicted"/>
<evidence type="ECO:0000313" key="2">
    <source>
        <dbReference type="Proteomes" id="UP000439903"/>
    </source>
</evidence>
<organism evidence="1 2">
    <name type="scientific">Gigaspora margarita</name>
    <dbReference type="NCBI Taxonomy" id="4874"/>
    <lineage>
        <taxon>Eukaryota</taxon>
        <taxon>Fungi</taxon>
        <taxon>Fungi incertae sedis</taxon>
        <taxon>Mucoromycota</taxon>
        <taxon>Glomeromycotina</taxon>
        <taxon>Glomeromycetes</taxon>
        <taxon>Diversisporales</taxon>
        <taxon>Gigasporaceae</taxon>
        <taxon>Gigaspora</taxon>
    </lineage>
</organism>
<gene>
    <name evidence="1" type="ORF">F8M41_007909</name>
</gene>
<dbReference type="EMBL" id="WTPW01001811">
    <property type="protein sequence ID" value="KAF0412529.1"/>
    <property type="molecule type" value="Genomic_DNA"/>
</dbReference>
<protein>
    <submittedName>
        <fullName evidence="1">Uncharacterized protein</fullName>
    </submittedName>
</protein>
<reference evidence="1 2" key="1">
    <citation type="journal article" date="2019" name="Environ. Microbiol.">
        <title>At the nexus of three kingdoms: the genome of the mycorrhizal fungus Gigaspora margarita provides insights into plant, endobacterial and fungal interactions.</title>
        <authorList>
            <person name="Venice F."/>
            <person name="Ghignone S."/>
            <person name="Salvioli di Fossalunga A."/>
            <person name="Amselem J."/>
            <person name="Novero M."/>
            <person name="Xianan X."/>
            <person name="Sedzielewska Toro K."/>
            <person name="Morin E."/>
            <person name="Lipzen A."/>
            <person name="Grigoriev I.V."/>
            <person name="Henrissat B."/>
            <person name="Martin F.M."/>
            <person name="Bonfante P."/>
        </authorList>
    </citation>
    <scope>NUCLEOTIDE SEQUENCE [LARGE SCALE GENOMIC DNA]</scope>
    <source>
        <strain evidence="1 2">BEG34</strain>
    </source>
</reference>
<evidence type="ECO:0000313" key="1">
    <source>
        <dbReference type="EMBL" id="KAF0412529.1"/>
    </source>
</evidence>
<name>A0A8H3X5W5_GIGMA</name>
<dbReference type="OrthoDB" id="2373690at2759"/>
<dbReference type="AlphaFoldDB" id="A0A8H3X5W5"/>
<keyword evidence="2" id="KW-1185">Reference proteome</keyword>
<accession>A0A8H3X5W5</accession>
<sequence length="141" mass="16113">MLSSSSIFSNDQLIVICISELQAKGWIDLEYFEIDLSFKRVHREINELEINCYNEQYKLTLTYARVLQISLIKGNVLLEIFDYAQVKGLMKLCIVLIKIYHDLLLPPPLLLMPPSIPESGPTSGLNYVIQATKQGHMTNKI</sequence>
<dbReference type="Proteomes" id="UP000439903">
    <property type="component" value="Unassembled WGS sequence"/>
</dbReference>